<dbReference type="SUPFAM" id="SSF81383">
    <property type="entry name" value="F-box domain"/>
    <property type="match status" value="1"/>
</dbReference>
<dbReference type="InterPro" id="IPR036047">
    <property type="entry name" value="F-box-like_dom_sf"/>
</dbReference>
<dbReference type="PROSITE" id="PS50181">
    <property type="entry name" value="FBOX"/>
    <property type="match status" value="1"/>
</dbReference>
<reference evidence="2" key="1">
    <citation type="journal article" date="2022" name="bioRxiv">
        <title>Deciphering the potential niche of two novel black yeast fungi from a biological soil crust based on their genomes, phenotypes, and melanin regulation.</title>
        <authorList>
            <consortium name="DOE Joint Genome Institute"/>
            <person name="Carr E.C."/>
            <person name="Barton Q."/>
            <person name="Grambo S."/>
            <person name="Sullivan M."/>
            <person name="Renfro C.M."/>
            <person name="Kuo A."/>
            <person name="Pangilinan J."/>
            <person name="Lipzen A."/>
            <person name="Keymanesh K."/>
            <person name="Savage E."/>
            <person name="Barry K."/>
            <person name="Grigoriev I.V."/>
            <person name="Riekhof W.R."/>
            <person name="Harris S.S."/>
        </authorList>
    </citation>
    <scope>NUCLEOTIDE SEQUENCE</scope>
    <source>
        <strain evidence="2">JF 03-4F</strain>
    </source>
</reference>
<feature type="domain" description="F-box" evidence="1">
    <location>
        <begin position="38"/>
        <end position="83"/>
    </location>
</feature>
<sequence length="427" mass="49330">MSPSSYHCTGDDILRLICSMASLSIDDGPPPAGTDSTAVDWDTLPAEVIDNVFDRLTVDDLKTCRLVNKRTSSLATPGVFRKVHLSRNMRSLKNLESIAYHSQLGYHVHCLVWHRYGLMDLAEDRTDPVWSQEHKLLQASDPDEESPRMLQFQETYGRELMDQHAFREYSYSSWKFRQLLSSLECLRDLIYTCDVDITYSAQPLFPEAHPLVQRTGLRNATRAGGWDLLNEWPTLRNSTSMGYVELACLGLWECILSRHPHRFCDFLRGANHVKITFNATDLWVLTCGYSNPKEWFVDPCHMLRELTKHLTGTVKLSLGFDMTWEYTPKQRWRHQRGVATISYMTRQLLTSHFQNVRELTLTNIITDELELCEFVRRHEPTVSLTFQEVRLRDGLSGRILDASVSKKRVTQLLKPFLSSRKLSHMTT</sequence>
<evidence type="ECO:0000313" key="3">
    <source>
        <dbReference type="Proteomes" id="UP001203852"/>
    </source>
</evidence>
<dbReference type="AlphaFoldDB" id="A0AAN6IH93"/>
<evidence type="ECO:0000313" key="2">
    <source>
        <dbReference type="EMBL" id="KAI1615294.1"/>
    </source>
</evidence>
<organism evidence="2 3">
    <name type="scientific">Exophiala viscosa</name>
    <dbReference type="NCBI Taxonomy" id="2486360"/>
    <lineage>
        <taxon>Eukaryota</taxon>
        <taxon>Fungi</taxon>
        <taxon>Dikarya</taxon>
        <taxon>Ascomycota</taxon>
        <taxon>Pezizomycotina</taxon>
        <taxon>Eurotiomycetes</taxon>
        <taxon>Chaetothyriomycetidae</taxon>
        <taxon>Chaetothyriales</taxon>
        <taxon>Herpotrichiellaceae</taxon>
        <taxon>Exophiala</taxon>
    </lineage>
</organism>
<proteinExistence type="predicted"/>
<name>A0AAN6IH93_9EURO</name>
<protein>
    <recommendedName>
        <fullName evidence="1">F-box domain-containing protein</fullName>
    </recommendedName>
</protein>
<keyword evidence="3" id="KW-1185">Reference proteome</keyword>
<evidence type="ECO:0000259" key="1">
    <source>
        <dbReference type="PROSITE" id="PS50181"/>
    </source>
</evidence>
<dbReference type="Pfam" id="PF00646">
    <property type="entry name" value="F-box"/>
    <property type="match status" value="1"/>
</dbReference>
<accession>A0AAN6IH93</accession>
<dbReference type="EMBL" id="MU404352">
    <property type="protein sequence ID" value="KAI1615294.1"/>
    <property type="molecule type" value="Genomic_DNA"/>
</dbReference>
<dbReference type="InterPro" id="IPR001810">
    <property type="entry name" value="F-box_dom"/>
</dbReference>
<gene>
    <name evidence="2" type="ORF">EDD36DRAFT_180984</name>
</gene>
<dbReference type="Proteomes" id="UP001203852">
    <property type="component" value="Unassembled WGS sequence"/>
</dbReference>
<dbReference type="Gene3D" id="1.20.1280.50">
    <property type="match status" value="1"/>
</dbReference>
<comment type="caution">
    <text evidence="2">The sequence shown here is derived from an EMBL/GenBank/DDBJ whole genome shotgun (WGS) entry which is preliminary data.</text>
</comment>